<dbReference type="Gene3D" id="6.10.280.50">
    <property type="match status" value="1"/>
</dbReference>
<accession>A0ABT0M4N5</accession>
<organism evidence="1 2">
    <name type="scientific">Roseinatronobacter domitianus</name>
    <dbReference type="NCBI Taxonomy" id="2940293"/>
    <lineage>
        <taxon>Bacteria</taxon>
        <taxon>Pseudomonadati</taxon>
        <taxon>Pseudomonadota</taxon>
        <taxon>Alphaproteobacteria</taxon>
        <taxon>Rhodobacterales</taxon>
        <taxon>Paracoccaceae</taxon>
        <taxon>Roseinatronobacter</taxon>
    </lineage>
</organism>
<dbReference type="RefSeq" id="WP_249058784.1">
    <property type="nucleotide sequence ID" value="NZ_JALZWP010000010.1"/>
</dbReference>
<name>A0ABT0M4N5_9RHOB</name>
<proteinExistence type="predicted"/>
<gene>
    <name evidence="1" type="ORF">M3N55_10965</name>
</gene>
<sequence>MSHTPHELAEEFPQQVEELHRLKQENAHFAKLFDSYHNVNRAIHRAETHVEPVSEDEESRMRRERLALKDEIAHMLNGG</sequence>
<dbReference type="EMBL" id="JALZWP010000010">
    <property type="protein sequence ID" value="MCL1629254.1"/>
    <property type="molecule type" value="Genomic_DNA"/>
</dbReference>
<dbReference type="Proteomes" id="UP001202550">
    <property type="component" value="Unassembled WGS sequence"/>
</dbReference>
<evidence type="ECO:0000313" key="2">
    <source>
        <dbReference type="Proteomes" id="UP001202550"/>
    </source>
</evidence>
<dbReference type="InterPro" id="IPR038444">
    <property type="entry name" value="DUF465_sf"/>
</dbReference>
<protein>
    <submittedName>
        <fullName evidence="1">YdcH family protein</fullName>
    </submittedName>
</protein>
<dbReference type="InterPro" id="IPR007420">
    <property type="entry name" value="DUF465"/>
</dbReference>
<dbReference type="Pfam" id="PF04325">
    <property type="entry name" value="DUF465"/>
    <property type="match status" value="1"/>
</dbReference>
<evidence type="ECO:0000313" key="1">
    <source>
        <dbReference type="EMBL" id="MCL1629254.1"/>
    </source>
</evidence>
<keyword evidence="2" id="KW-1185">Reference proteome</keyword>
<reference evidence="1 2" key="1">
    <citation type="submission" date="2022-05" db="EMBL/GenBank/DDBJ databases">
        <title>Seasonal and diel survey of microbial diversity of the Tyrrhenian coast.</title>
        <authorList>
            <person name="Gattoni G."/>
            <person name="Corral P."/>
        </authorList>
    </citation>
    <scope>NUCLEOTIDE SEQUENCE [LARGE SCALE GENOMIC DNA]</scope>
    <source>
        <strain evidence="1 2">V10</strain>
    </source>
</reference>
<comment type="caution">
    <text evidence="1">The sequence shown here is derived from an EMBL/GenBank/DDBJ whole genome shotgun (WGS) entry which is preliminary data.</text>
</comment>